<dbReference type="PANTHER" id="PTHR21310">
    <property type="entry name" value="AMINOGLYCOSIDE PHOSPHOTRANSFERASE-RELATED-RELATED"/>
    <property type="match status" value="1"/>
</dbReference>
<evidence type="ECO:0000313" key="3">
    <source>
        <dbReference type="EMBL" id="KAG9186462.1"/>
    </source>
</evidence>
<organism evidence="3 4">
    <name type="scientific">Alternaria panax</name>
    <dbReference type="NCBI Taxonomy" id="48097"/>
    <lineage>
        <taxon>Eukaryota</taxon>
        <taxon>Fungi</taxon>
        <taxon>Dikarya</taxon>
        <taxon>Ascomycota</taxon>
        <taxon>Pezizomycotina</taxon>
        <taxon>Dothideomycetes</taxon>
        <taxon>Pleosporomycetidae</taxon>
        <taxon>Pleosporales</taxon>
        <taxon>Pleosporineae</taxon>
        <taxon>Pleosporaceae</taxon>
        <taxon>Alternaria</taxon>
        <taxon>Alternaria sect. Panax</taxon>
    </lineage>
</organism>
<accession>A0AAD4I5T7</accession>
<evidence type="ECO:0000313" key="4">
    <source>
        <dbReference type="Proteomes" id="UP001199106"/>
    </source>
</evidence>
<dbReference type="PANTHER" id="PTHR21310:SF39">
    <property type="entry name" value="AMINOGLYCOSIDE PHOSPHOTRANSFERASE DOMAIN-CONTAINING PROTEIN"/>
    <property type="match status" value="1"/>
</dbReference>
<gene>
    <name evidence="3" type="ORF">G6011_09570</name>
</gene>
<protein>
    <recommendedName>
        <fullName evidence="2">Aminoglycoside phosphotransferase domain-containing protein</fullName>
    </recommendedName>
</protein>
<reference evidence="3" key="1">
    <citation type="submission" date="2021-07" db="EMBL/GenBank/DDBJ databases">
        <title>Genome Resource of American Ginseng Black Spot Pathogen Alternaria panax.</title>
        <authorList>
            <person name="Qiu C."/>
            <person name="Wang W."/>
            <person name="Liu Z."/>
        </authorList>
    </citation>
    <scope>NUCLEOTIDE SEQUENCE</scope>
    <source>
        <strain evidence="3">BNCC115425</strain>
    </source>
</reference>
<evidence type="ECO:0000256" key="1">
    <source>
        <dbReference type="SAM" id="MobiDB-lite"/>
    </source>
</evidence>
<dbReference type="InterPro" id="IPR011009">
    <property type="entry name" value="Kinase-like_dom_sf"/>
</dbReference>
<comment type="caution">
    <text evidence="3">The sequence shown here is derived from an EMBL/GenBank/DDBJ whole genome shotgun (WGS) entry which is preliminary data.</text>
</comment>
<dbReference type="Proteomes" id="UP001199106">
    <property type="component" value="Unassembled WGS sequence"/>
</dbReference>
<dbReference type="EMBL" id="JAANER010000008">
    <property type="protein sequence ID" value="KAG9186462.1"/>
    <property type="molecule type" value="Genomic_DNA"/>
</dbReference>
<dbReference type="InterPro" id="IPR051678">
    <property type="entry name" value="AGP_Transferase"/>
</dbReference>
<feature type="domain" description="Aminoglycoside phosphotransferase" evidence="2">
    <location>
        <begin position="52"/>
        <end position="211"/>
    </location>
</feature>
<dbReference type="Gene3D" id="3.90.1200.10">
    <property type="match status" value="1"/>
</dbReference>
<dbReference type="InterPro" id="IPR002575">
    <property type="entry name" value="Aminoglycoside_PTrfase"/>
</dbReference>
<evidence type="ECO:0000259" key="2">
    <source>
        <dbReference type="Pfam" id="PF01636"/>
    </source>
</evidence>
<keyword evidence="4" id="KW-1185">Reference proteome</keyword>
<proteinExistence type="predicted"/>
<feature type="compositionally biased region" description="Basic and acidic residues" evidence="1">
    <location>
        <begin position="285"/>
        <end position="305"/>
    </location>
</feature>
<sequence>MAMQWDKVTEDEIIQHCLRSNPNRDVISELDGGLSVIRISEGAVVKCGFGVSQLEAANQQRAYEILDPAIVRVPRVYRFFAHGFHGYIIMEHINGQPLSSIINPDAYLEPMAKVLKHFEQVQRARPGPFHESVAFGQLWLDYDLIAPTTISDVEQYYNKRQLKNSTHITLAGYPLVLCHLDIAPRNILVLEGGSLCLVDWISGGFYPRLFERTALKINIRKEGDWNTKLLRLLDKFDEDEKAQARLLEQAYYLGQRYIYRIHEFKPQPPPGMNPPKKSKRVAASRKREQAGTNNEREEGLKKDTN</sequence>
<dbReference type="Pfam" id="PF01636">
    <property type="entry name" value="APH"/>
    <property type="match status" value="1"/>
</dbReference>
<name>A0AAD4I5T7_9PLEO</name>
<dbReference type="AlphaFoldDB" id="A0AAD4I5T7"/>
<feature type="region of interest" description="Disordered" evidence="1">
    <location>
        <begin position="264"/>
        <end position="305"/>
    </location>
</feature>
<dbReference type="SUPFAM" id="SSF56112">
    <property type="entry name" value="Protein kinase-like (PK-like)"/>
    <property type="match status" value="1"/>
</dbReference>